<feature type="binding site" evidence="11">
    <location>
        <position position="78"/>
    </location>
    <ligand>
        <name>Ca(2+)</name>
        <dbReference type="ChEBI" id="CHEBI:29108"/>
        <label>1</label>
    </ligand>
</feature>
<gene>
    <name evidence="18" type="primary">LOC116221948</name>
</gene>
<dbReference type="InterPro" id="IPR001024">
    <property type="entry name" value="PLAT/LH2_dom"/>
</dbReference>
<feature type="domain" description="PLAT" evidence="15">
    <location>
        <begin position="2"/>
        <end position="116"/>
    </location>
</feature>
<comment type="subcellular location">
    <subcellularLocation>
        <location evidence="1">Cytoplasm</location>
    </subcellularLocation>
</comment>
<dbReference type="PROSITE" id="PS50095">
    <property type="entry name" value="PLAT"/>
    <property type="match status" value="1"/>
</dbReference>
<dbReference type="Gene3D" id="2.60.60.20">
    <property type="entry name" value="PLAT/LH2 domain"/>
    <property type="match status" value="1"/>
</dbReference>
<accession>A0A6P8G3G6</accession>
<keyword evidence="6 14" id="KW-0223">Dioxygenase</keyword>
<evidence type="ECO:0000256" key="12">
    <source>
        <dbReference type="PIRSR" id="PIRSR601885-3"/>
    </source>
</evidence>
<comment type="similarity">
    <text evidence="3 14">Belongs to the lipoxygenase family.</text>
</comment>
<dbReference type="PROSITE" id="PS51393">
    <property type="entry name" value="LIPOXYGENASE_3"/>
    <property type="match status" value="1"/>
</dbReference>
<dbReference type="InterPro" id="IPR000907">
    <property type="entry name" value="LipOase"/>
</dbReference>
<dbReference type="Proteomes" id="UP000515152">
    <property type="component" value="Chromosome 9"/>
</dbReference>
<evidence type="ECO:0000313" key="18">
    <source>
        <dbReference type="RefSeq" id="XP_031430035.1"/>
    </source>
</evidence>
<keyword evidence="9" id="KW-0443">Lipid metabolism</keyword>
<dbReference type="AlphaFoldDB" id="A0A6P8G3G6"/>
<dbReference type="GO" id="GO:0034440">
    <property type="term" value="P:lipid oxidation"/>
    <property type="evidence" value="ECO:0007669"/>
    <property type="project" value="InterPro"/>
</dbReference>
<keyword evidence="5 10" id="KW-0479">Metal-binding</keyword>
<keyword evidence="8 10" id="KW-0408">Iron</keyword>
<keyword evidence="4" id="KW-0963">Cytoplasm</keyword>
<dbReference type="GeneID" id="116221948"/>
<evidence type="ECO:0000256" key="5">
    <source>
        <dbReference type="ARBA" id="ARBA00022723"/>
    </source>
</evidence>
<evidence type="ECO:0000256" key="6">
    <source>
        <dbReference type="ARBA" id="ARBA00022964"/>
    </source>
</evidence>
<dbReference type="InterPro" id="IPR020834">
    <property type="entry name" value="LipOase_CS"/>
</dbReference>
<dbReference type="InterPro" id="IPR020833">
    <property type="entry name" value="LipOase_Fe_BS"/>
</dbReference>
<feature type="binding site" evidence="10">
    <location>
        <position position="543"/>
    </location>
    <ligand>
        <name>Fe cation</name>
        <dbReference type="ChEBI" id="CHEBI:24875"/>
        <note>catalytic</note>
    </ligand>
</feature>
<proteinExistence type="inferred from homology"/>
<dbReference type="InterPro" id="IPR036226">
    <property type="entry name" value="LipOase_C_sf"/>
</dbReference>
<dbReference type="OrthoDB" id="407298at2759"/>
<dbReference type="InterPro" id="IPR036392">
    <property type="entry name" value="PLAT/LH2_dom_sf"/>
</dbReference>
<dbReference type="PROSITE" id="PS00711">
    <property type="entry name" value="LIPOXYGENASE_1"/>
    <property type="match status" value="1"/>
</dbReference>
<dbReference type="Pfam" id="PF00305">
    <property type="entry name" value="Lipoxygenase"/>
    <property type="match status" value="1"/>
</dbReference>
<evidence type="ECO:0000256" key="10">
    <source>
        <dbReference type="PIRSR" id="PIRSR601885-1"/>
    </source>
</evidence>
<dbReference type="PROSITE" id="PS00081">
    <property type="entry name" value="LIPOXYGENASE_2"/>
    <property type="match status" value="1"/>
</dbReference>
<dbReference type="SUPFAM" id="SSF48484">
    <property type="entry name" value="Lipoxigenase"/>
    <property type="match status" value="1"/>
</dbReference>
<keyword evidence="7 14" id="KW-0560">Oxidoreductase</keyword>
<dbReference type="RefSeq" id="XP_031430035.1">
    <property type="nucleotide sequence ID" value="XM_031574175.2"/>
</dbReference>
<evidence type="ECO:0000259" key="16">
    <source>
        <dbReference type="PROSITE" id="PS51393"/>
    </source>
</evidence>
<evidence type="ECO:0000256" key="3">
    <source>
        <dbReference type="ARBA" id="ARBA00009419"/>
    </source>
</evidence>
<evidence type="ECO:0000256" key="2">
    <source>
        <dbReference type="ARBA" id="ARBA00005189"/>
    </source>
</evidence>
<dbReference type="GO" id="GO:0016702">
    <property type="term" value="F:oxidoreductase activity, acting on single donors with incorporation of molecular oxygen, incorporation of two atoms of oxygen"/>
    <property type="evidence" value="ECO:0007669"/>
    <property type="project" value="InterPro"/>
</dbReference>
<feature type="domain" description="Lipoxygenase" evidence="16">
    <location>
        <begin position="116"/>
        <end position="666"/>
    </location>
</feature>
<dbReference type="InterPro" id="IPR013819">
    <property type="entry name" value="LipOase_C"/>
</dbReference>
<reference evidence="18" key="1">
    <citation type="submission" date="2025-08" db="UniProtKB">
        <authorList>
            <consortium name="RefSeq"/>
        </authorList>
    </citation>
    <scope>IDENTIFICATION</scope>
</reference>
<comment type="cofactor">
    <cofactor evidence="10">
        <name>Fe cation</name>
        <dbReference type="ChEBI" id="CHEBI:24875"/>
    </cofactor>
    <text evidence="10">Binds 1 Fe cation per subunit.</text>
</comment>
<keyword evidence="17" id="KW-1185">Reference proteome</keyword>
<organism evidence="17 18">
    <name type="scientific">Clupea harengus</name>
    <name type="common">Atlantic herring</name>
    <dbReference type="NCBI Taxonomy" id="7950"/>
    <lineage>
        <taxon>Eukaryota</taxon>
        <taxon>Metazoa</taxon>
        <taxon>Chordata</taxon>
        <taxon>Craniata</taxon>
        <taxon>Vertebrata</taxon>
        <taxon>Euteleostomi</taxon>
        <taxon>Actinopterygii</taxon>
        <taxon>Neopterygii</taxon>
        <taxon>Teleostei</taxon>
        <taxon>Clupei</taxon>
        <taxon>Clupeiformes</taxon>
        <taxon>Clupeoidei</taxon>
        <taxon>Clupeidae</taxon>
        <taxon>Clupea</taxon>
    </lineage>
</organism>
<feature type="binding site" evidence="10">
    <location>
        <position position="666"/>
    </location>
    <ligand>
        <name>Fe cation</name>
        <dbReference type="ChEBI" id="CHEBI:24875"/>
        <note>catalytic</note>
    </ligand>
</feature>
<sequence>MVVYTLTVYTGDRVLAGTSNIIYVLLRGTEGASEETQLSDCKLLPRSVHQYDVHCAASLGDLITMEMHSKTFLIPENDWFCDKISVMTPEGDTHLFPMYRWLDDKTRVFLRPATAKFQFQDTHPIAQRQRMRALEESRRNFRWRVYVEGLPQTVDADEASDLPAEVRFSFSEPIESSWNVAKGSVSLMLKHLGDSTEQWKSYSDMNQAFCEPRSPTYEYVRNHWAEDEFFGYQFLNGINPMMIERCSKLPENFPVTEEMVKDSLRGSTLKQEMQNGHIFLCDYKILDGLIGNEVHGRQQFLTAPLVLLYNIPEGLMLPIAIQLMQKPGTENPIFLPTDLEHDWLLAKIFVRNAEFALHEVHFHLLRTHLLAEVFTMATLRNLPSMHPLFKLLFPHIRYTLHINIMARNKLISKEGHFSKYTAVGGDSLPKLLRLATASLTYSSLCLPENISDRGLGDVPNYYYREDGTKLWNIIDKFVEGVLTHFYKSDHCVQRDNELQQWIREIFANGFLENKSTGIPQSFNTMKDLIKFVTMVIFTVSGQHASVNTGQFDFGGWMPNFPSALRKPPPKHKGQTTEDIILETLPDMGTTVNTVNVLKTLSGDSFDHYPLGSFHEEWFEEEVPCKLMKKFKEDLKSLSGLIKKRNAELELPYTFLDPDYVDNSVAI</sequence>
<dbReference type="PRINTS" id="PR00087">
    <property type="entry name" value="LIPOXYGENASE"/>
</dbReference>
<protein>
    <submittedName>
        <fullName evidence="18">Hydroperoxide isomerase ALOXE3-like</fullName>
    </submittedName>
</protein>
<evidence type="ECO:0000256" key="4">
    <source>
        <dbReference type="ARBA" id="ARBA00022490"/>
    </source>
</evidence>
<dbReference type="SMART" id="SM00308">
    <property type="entry name" value="LH2"/>
    <property type="match status" value="1"/>
</dbReference>
<dbReference type="KEGG" id="char:116221948"/>
<evidence type="ECO:0000256" key="1">
    <source>
        <dbReference type="ARBA" id="ARBA00004496"/>
    </source>
</evidence>
<evidence type="ECO:0000256" key="7">
    <source>
        <dbReference type="ARBA" id="ARBA00023002"/>
    </source>
</evidence>
<evidence type="ECO:0000259" key="15">
    <source>
        <dbReference type="PROSITE" id="PS50095"/>
    </source>
</evidence>
<evidence type="ECO:0000256" key="11">
    <source>
        <dbReference type="PIRSR" id="PIRSR601885-2"/>
    </source>
</evidence>
<dbReference type="InterPro" id="IPR001885">
    <property type="entry name" value="LipOase_mml"/>
</dbReference>
<evidence type="ECO:0000256" key="8">
    <source>
        <dbReference type="ARBA" id="ARBA00023004"/>
    </source>
</evidence>
<feature type="binding site" evidence="11">
    <location>
        <position position="17"/>
    </location>
    <ligand>
        <name>Ca(2+)</name>
        <dbReference type="ChEBI" id="CHEBI:29108"/>
        <label>1</label>
    </ligand>
</feature>
<dbReference type="GO" id="GO:0005506">
    <property type="term" value="F:iron ion binding"/>
    <property type="evidence" value="ECO:0007669"/>
    <property type="project" value="InterPro"/>
</dbReference>
<dbReference type="FunFam" id="1.20.245.10:FF:000001">
    <property type="entry name" value="Arachidonate 5-lipoxygenase a"/>
    <property type="match status" value="1"/>
</dbReference>
<feature type="site" description="Essential for stabilizing binding to COTL1" evidence="12">
    <location>
        <position position="101"/>
    </location>
</feature>
<name>A0A6P8G3G6_CLUHA</name>
<comment type="pathway">
    <text evidence="2">Lipid metabolism.</text>
</comment>
<keyword evidence="11" id="KW-0106">Calcium</keyword>
<comment type="caution">
    <text evidence="13">Lacks conserved residue(s) required for the propagation of feature annotation.</text>
</comment>
<evidence type="ECO:0000256" key="13">
    <source>
        <dbReference type="PROSITE-ProRule" id="PRU00152"/>
    </source>
</evidence>
<dbReference type="Gene3D" id="3.10.450.60">
    <property type="match status" value="1"/>
</dbReference>
<evidence type="ECO:0000256" key="9">
    <source>
        <dbReference type="ARBA" id="ARBA00023098"/>
    </source>
</evidence>
<dbReference type="PANTHER" id="PTHR11771">
    <property type="entry name" value="LIPOXYGENASE"/>
    <property type="match status" value="1"/>
</dbReference>
<dbReference type="Gene3D" id="1.20.245.10">
    <property type="entry name" value="Lipoxygenase-1, Domain 5"/>
    <property type="match status" value="1"/>
</dbReference>
<dbReference type="GO" id="GO:0005737">
    <property type="term" value="C:cytoplasm"/>
    <property type="evidence" value="ECO:0007669"/>
    <property type="project" value="UniProtKB-SubCell"/>
</dbReference>
<dbReference type="PRINTS" id="PR00467">
    <property type="entry name" value="MAMLPOXGNASE"/>
</dbReference>
<feature type="binding site" evidence="10">
    <location>
        <position position="368"/>
    </location>
    <ligand>
        <name>Fe cation</name>
        <dbReference type="ChEBI" id="CHEBI:24875"/>
        <note>catalytic</note>
    </ligand>
</feature>
<dbReference type="Pfam" id="PF01477">
    <property type="entry name" value="PLAT"/>
    <property type="match status" value="1"/>
</dbReference>
<dbReference type="SUPFAM" id="SSF49723">
    <property type="entry name" value="Lipase/lipooxygenase domain (PLAT/LH2 domain)"/>
    <property type="match status" value="1"/>
</dbReference>
<evidence type="ECO:0000313" key="17">
    <source>
        <dbReference type="Proteomes" id="UP000515152"/>
    </source>
</evidence>
<evidence type="ECO:0000256" key="14">
    <source>
        <dbReference type="RuleBase" id="RU003974"/>
    </source>
</evidence>
<feature type="binding site" evidence="10">
    <location>
        <position position="363"/>
    </location>
    <ligand>
        <name>Fe cation</name>
        <dbReference type="ChEBI" id="CHEBI:24875"/>
        <note>catalytic</note>
    </ligand>
</feature>